<dbReference type="InterPro" id="IPR011701">
    <property type="entry name" value="MFS"/>
</dbReference>
<gene>
    <name evidence="8" type="ORF">ACFSCZ_08955</name>
</gene>
<feature type="transmembrane region" description="Helical" evidence="6">
    <location>
        <begin position="245"/>
        <end position="266"/>
    </location>
</feature>
<dbReference type="PROSITE" id="PS50850">
    <property type="entry name" value="MFS"/>
    <property type="match status" value="1"/>
</dbReference>
<dbReference type="Proteomes" id="UP001597301">
    <property type="component" value="Unassembled WGS sequence"/>
</dbReference>
<proteinExistence type="predicted"/>
<dbReference type="InterPro" id="IPR050930">
    <property type="entry name" value="MFS_Vesicular_Transporter"/>
</dbReference>
<dbReference type="Gene3D" id="1.20.1250.20">
    <property type="entry name" value="MFS general substrate transporter like domains"/>
    <property type="match status" value="2"/>
</dbReference>
<evidence type="ECO:0000256" key="2">
    <source>
        <dbReference type="ARBA" id="ARBA00022448"/>
    </source>
</evidence>
<keyword evidence="9" id="KW-1185">Reference proteome</keyword>
<feature type="transmembrane region" description="Helical" evidence="6">
    <location>
        <begin position="48"/>
        <end position="69"/>
    </location>
</feature>
<evidence type="ECO:0000313" key="8">
    <source>
        <dbReference type="EMBL" id="MFD1706859.1"/>
    </source>
</evidence>
<dbReference type="PANTHER" id="PTHR23506">
    <property type="entry name" value="GH10249P"/>
    <property type="match status" value="1"/>
</dbReference>
<sequence length="407" mass="44277">MSFFKRMNKKQWIGLVFATVIIFYDMLLYSIIIPLTSYYETTFHASPTLIGILFSSYSVTLLLTTTYFGQLTDRIGRKKPIIIGLIGMTVSTILFAHPLNFEMLIIARALQGIASAATWTAALALIADLFNEKERAIAMGFAITSMSAGTLLGAPIGGFLVEFGGYQAPFYTTSLLLLVTMVLGIFYLKDEERPVIQETSVKTWDLLRQREVLWILAIMVIAEGALTMLEPVLPMYLTEVFDANTIFVGLMFGAMTLAYGIMAPVSGALINKYHPSRVVLTGLLLSGVTLPFVVLAQSTIQLVAALFILGGSISLAVSPTLTMLGNSQSSSNQSSYGTLYSLFNIFFAVAAIIGPFFGGVLTDVFTSKITIIIASGGILLGTLGLWLSSKKVYLQRHRVKSSEANIP</sequence>
<accession>A0ABW4KF37</accession>
<feature type="transmembrane region" description="Helical" evidence="6">
    <location>
        <begin position="137"/>
        <end position="156"/>
    </location>
</feature>
<feature type="transmembrane region" description="Helical" evidence="6">
    <location>
        <begin position="168"/>
        <end position="188"/>
    </location>
</feature>
<feature type="transmembrane region" description="Helical" evidence="6">
    <location>
        <begin position="212"/>
        <end position="233"/>
    </location>
</feature>
<feature type="transmembrane region" description="Helical" evidence="6">
    <location>
        <begin position="12"/>
        <end position="36"/>
    </location>
</feature>
<organism evidence="8 9">
    <name type="scientific">Siminovitchia sediminis</name>
    <dbReference type="NCBI Taxonomy" id="1274353"/>
    <lineage>
        <taxon>Bacteria</taxon>
        <taxon>Bacillati</taxon>
        <taxon>Bacillota</taxon>
        <taxon>Bacilli</taxon>
        <taxon>Bacillales</taxon>
        <taxon>Bacillaceae</taxon>
        <taxon>Siminovitchia</taxon>
    </lineage>
</organism>
<reference evidence="9" key="1">
    <citation type="journal article" date="2019" name="Int. J. Syst. Evol. Microbiol.">
        <title>The Global Catalogue of Microorganisms (GCM) 10K type strain sequencing project: providing services to taxonomists for standard genome sequencing and annotation.</title>
        <authorList>
            <consortium name="The Broad Institute Genomics Platform"/>
            <consortium name="The Broad Institute Genome Sequencing Center for Infectious Disease"/>
            <person name="Wu L."/>
            <person name="Ma J."/>
        </authorList>
    </citation>
    <scope>NUCLEOTIDE SEQUENCE [LARGE SCALE GENOMIC DNA]</scope>
    <source>
        <strain evidence="9">CGMCC 1.12295</strain>
    </source>
</reference>
<feature type="transmembrane region" description="Helical" evidence="6">
    <location>
        <begin position="81"/>
        <end position="99"/>
    </location>
</feature>
<dbReference type="CDD" id="cd17325">
    <property type="entry name" value="MFS_MdtG_SLC18_like"/>
    <property type="match status" value="1"/>
</dbReference>
<keyword evidence="5 6" id="KW-0472">Membrane</keyword>
<dbReference type="SUPFAM" id="SSF103473">
    <property type="entry name" value="MFS general substrate transporter"/>
    <property type="match status" value="1"/>
</dbReference>
<dbReference type="Pfam" id="PF07690">
    <property type="entry name" value="MFS_1"/>
    <property type="match status" value="1"/>
</dbReference>
<comment type="caution">
    <text evidence="8">The sequence shown here is derived from an EMBL/GenBank/DDBJ whole genome shotgun (WGS) entry which is preliminary data.</text>
</comment>
<evidence type="ECO:0000256" key="5">
    <source>
        <dbReference type="ARBA" id="ARBA00023136"/>
    </source>
</evidence>
<feature type="transmembrane region" description="Helical" evidence="6">
    <location>
        <begin position="369"/>
        <end position="388"/>
    </location>
</feature>
<dbReference type="InterPro" id="IPR020846">
    <property type="entry name" value="MFS_dom"/>
</dbReference>
<comment type="subcellular location">
    <subcellularLocation>
        <location evidence="1">Cell membrane</location>
        <topology evidence="1">Multi-pass membrane protein</topology>
    </subcellularLocation>
</comment>
<dbReference type="InterPro" id="IPR036259">
    <property type="entry name" value="MFS_trans_sf"/>
</dbReference>
<feature type="transmembrane region" description="Helical" evidence="6">
    <location>
        <begin position="105"/>
        <end position="130"/>
    </location>
</feature>
<evidence type="ECO:0000313" key="9">
    <source>
        <dbReference type="Proteomes" id="UP001597301"/>
    </source>
</evidence>
<feature type="transmembrane region" description="Helical" evidence="6">
    <location>
        <begin position="336"/>
        <end position="357"/>
    </location>
</feature>
<feature type="transmembrane region" description="Helical" evidence="6">
    <location>
        <begin position="278"/>
        <end position="296"/>
    </location>
</feature>
<evidence type="ECO:0000256" key="4">
    <source>
        <dbReference type="ARBA" id="ARBA00022989"/>
    </source>
</evidence>
<feature type="transmembrane region" description="Helical" evidence="6">
    <location>
        <begin position="302"/>
        <end position="324"/>
    </location>
</feature>
<evidence type="ECO:0000256" key="6">
    <source>
        <dbReference type="SAM" id="Phobius"/>
    </source>
</evidence>
<name>A0ABW4KF37_9BACI</name>
<keyword evidence="3 6" id="KW-0812">Transmembrane</keyword>
<evidence type="ECO:0000259" key="7">
    <source>
        <dbReference type="PROSITE" id="PS50850"/>
    </source>
</evidence>
<dbReference type="PANTHER" id="PTHR23506:SF23">
    <property type="entry name" value="GH10249P"/>
    <property type="match status" value="1"/>
</dbReference>
<evidence type="ECO:0000256" key="1">
    <source>
        <dbReference type="ARBA" id="ARBA00004651"/>
    </source>
</evidence>
<dbReference type="RefSeq" id="WP_380773568.1">
    <property type="nucleotide sequence ID" value="NZ_JBHUEO010000020.1"/>
</dbReference>
<keyword evidence="2" id="KW-0813">Transport</keyword>
<evidence type="ECO:0000256" key="3">
    <source>
        <dbReference type="ARBA" id="ARBA00022692"/>
    </source>
</evidence>
<feature type="domain" description="Major facilitator superfamily (MFS) profile" evidence="7">
    <location>
        <begin position="14"/>
        <end position="393"/>
    </location>
</feature>
<keyword evidence="4 6" id="KW-1133">Transmembrane helix</keyword>
<dbReference type="EMBL" id="JBHUEO010000020">
    <property type="protein sequence ID" value="MFD1706859.1"/>
    <property type="molecule type" value="Genomic_DNA"/>
</dbReference>
<protein>
    <submittedName>
        <fullName evidence="8">MFS transporter</fullName>
    </submittedName>
</protein>